<evidence type="ECO:0000313" key="2">
    <source>
        <dbReference type="Proteomes" id="UP000046393"/>
    </source>
</evidence>
<dbReference type="GO" id="GO:0008233">
    <property type="term" value="F:peptidase activity"/>
    <property type="evidence" value="ECO:0007669"/>
    <property type="project" value="TreeGrafter"/>
</dbReference>
<dbReference type="PANTHER" id="PTHR46520:SF1">
    <property type="entry name" value="SERINE BETA-LACTAMASE-LIKE PROTEIN LACTB, MITOCHONDRIAL"/>
    <property type="match status" value="1"/>
</dbReference>
<keyword evidence="2" id="KW-1185">Reference proteome</keyword>
<sequence>MIRHSLISTAALGTALSVFKFNGVNIDSDENSSIKRRKRAVELVERFMQRNGVPGLSVGVSVNGETVWHTGFGYSDVEQLVKCTENTVMRIASISKSITATVVARLVESGKLDLDKPIQKYLSNYPVKRYKGIPVDITSRQLLCHTAGIRHYKEEQKPHEGHLCDKQPNEVTKKNGEFYSNKHYESVEAALQTFINDELVAKPGEEFNYTTNGYTLLSAVTESVTGQSFRTQLQSLLLELGMNHTRLDSNDDIIPNRTRYYFRDEHGVLKNSSEVDNSNKWAGGGIISTVDDLLVFGNVMLYRLFTASFRPYNACCRSNHQYSKPLIGAETLRTFWKGEITAKESKNYMYALGWYKKDDSNQIIYGGCDNAHRHFGYWMHTGGAVGASSVLLIKPNDQEHAGLCVAVLTNLENCKGLTTLALELGDIFYPH</sequence>
<protein>
    <submittedName>
        <fullName evidence="3">Beta-lactamase domain-containing protein</fullName>
    </submittedName>
</protein>
<dbReference type="InterPro" id="IPR001466">
    <property type="entry name" value="Beta-lactam-related"/>
</dbReference>
<dbReference type="AlphaFoldDB" id="A0A158R4A8"/>
<name>A0A158R4A8_9BILA</name>
<accession>A0A158R4A8</accession>
<dbReference type="Pfam" id="PF00144">
    <property type="entry name" value="Beta-lactamase"/>
    <property type="match status" value="1"/>
</dbReference>
<dbReference type="GO" id="GO:0006508">
    <property type="term" value="P:proteolysis"/>
    <property type="evidence" value="ECO:0007669"/>
    <property type="project" value="TreeGrafter"/>
</dbReference>
<organism evidence="2 3">
    <name type="scientific">Syphacia muris</name>
    <dbReference type="NCBI Taxonomy" id="451379"/>
    <lineage>
        <taxon>Eukaryota</taxon>
        <taxon>Metazoa</taxon>
        <taxon>Ecdysozoa</taxon>
        <taxon>Nematoda</taxon>
        <taxon>Chromadorea</taxon>
        <taxon>Rhabditida</taxon>
        <taxon>Spirurina</taxon>
        <taxon>Oxyuridomorpha</taxon>
        <taxon>Oxyuroidea</taxon>
        <taxon>Oxyuridae</taxon>
        <taxon>Syphacia</taxon>
    </lineage>
</organism>
<evidence type="ECO:0000259" key="1">
    <source>
        <dbReference type="Pfam" id="PF00144"/>
    </source>
</evidence>
<dbReference type="PANTHER" id="PTHR46520">
    <property type="entry name" value="SERINE BETA-LACTAMASE-LIKE PROTEIN LACTB, MITOCHONDRIAL"/>
    <property type="match status" value="1"/>
</dbReference>
<dbReference type="Proteomes" id="UP000046393">
    <property type="component" value="Unplaced"/>
</dbReference>
<dbReference type="GO" id="GO:0005739">
    <property type="term" value="C:mitochondrion"/>
    <property type="evidence" value="ECO:0007669"/>
    <property type="project" value="TreeGrafter"/>
</dbReference>
<dbReference type="STRING" id="451379.A0A158R4A8"/>
<dbReference type="WBParaSite" id="SMUV_0000286801-mRNA-1">
    <property type="protein sequence ID" value="SMUV_0000286801-mRNA-1"/>
    <property type="gene ID" value="SMUV_0000286801"/>
</dbReference>
<dbReference type="InterPro" id="IPR012338">
    <property type="entry name" value="Beta-lactam/transpept-like"/>
</dbReference>
<dbReference type="InterPro" id="IPR052794">
    <property type="entry name" value="Mito_Ser_Protease_LACTB"/>
</dbReference>
<reference evidence="3" key="1">
    <citation type="submission" date="2016-04" db="UniProtKB">
        <authorList>
            <consortium name="WormBaseParasite"/>
        </authorList>
    </citation>
    <scope>IDENTIFICATION</scope>
</reference>
<evidence type="ECO:0000313" key="3">
    <source>
        <dbReference type="WBParaSite" id="SMUV_0000286801-mRNA-1"/>
    </source>
</evidence>
<proteinExistence type="predicted"/>
<dbReference type="SUPFAM" id="SSF56601">
    <property type="entry name" value="beta-lactamase/transpeptidase-like"/>
    <property type="match status" value="1"/>
</dbReference>
<dbReference type="Gene3D" id="3.40.710.10">
    <property type="entry name" value="DD-peptidase/beta-lactamase superfamily"/>
    <property type="match status" value="1"/>
</dbReference>
<dbReference type="GO" id="GO:0019216">
    <property type="term" value="P:regulation of lipid metabolic process"/>
    <property type="evidence" value="ECO:0007669"/>
    <property type="project" value="TreeGrafter"/>
</dbReference>
<feature type="domain" description="Beta-lactamase-related" evidence="1">
    <location>
        <begin position="42"/>
        <end position="412"/>
    </location>
</feature>